<accession>A0AA95EEY9</accession>
<organism evidence="3 4">
    <name type="scientific">Pandoravirus kuranda</name>
    <dbReference type="NCBI Taxonomy" id="3019033"/>
    <lineage>
        <taxon>Viruses</taxon>
        <taxon>Pandoravirus</taxon>
    </lineage>
</organism>
<proteinExistence type="predicted"/>
<feature type="transmembrane region" description="Helical" evidence="2">
    <location>
        <begin position="130"/>
        <end position="150"/>
    </location>
</feature>
<evidence type="ECO:0000313" key="4">
    <source>
        <dbReference type="Proteomes" id="UP001185135"/>
    </source>
</evidence>
<dbReference type="Proteomes" id="UP001185135">
    <property type="component" value="Segment"/>
</dbReference>
<reference evidence="3" key="1">
    <citation type="submission" date="2022-06" db="EMBL/GenBank/DDBJ databases">
        <authorList>
            <person name="Legendre M."/>
            <person name="Claverie J.-M."/>
            <person name="Alempic J.-M."/>
            <person name="Abergel C."/>
        </authorList>
    </citation>
    <scope>NUCLEOTIDE SEQUENCE</scope>
    <source>
        <strain evidence="3">Kuranda</strain>
    </source>
</reference>
<evidence type="ECO:0000256" key="2">
    <source>
        <dbReference type="SAM" id="Phobius"/>
    </source>
</evidence>
<name>A0AA95EEY9_9VIRU</name>
<feature type="transmembrane region" description="Helical" evidence="2">
    <location>
        <begin position="233"/>
        <end position="259"/>
    </location>
</feature>
<keyword evidence="2" id="KW-0472">Membrane</keyword>
<dbReference type="EMBL" id="ON887157">
    <property type="protein sequence ID" value="WBR14740.1"/>
    <property type="molecule type" value="Genomic_DNA"/>
</dbReference>
<gene>
    <name evidence="3" type="ORF">pkur_cds_566</name>
</gene>
<feature type="region of interest" description="Disordered" evidence="1">
    <location>
        <begin position="35"/>
        <end position="77"/>
    </location>
</feature>
<keyword evidence="2" id="KW-0812">Transmembrane</keyword>
<protein>
    <submittedName>
        <fullName evidence="3">Uncharacterized protein</fullName>
    </submittedName>
</protein>
<sequence>MSFDRAAPILAAALGARLQHRSDNALEVAPVVPNSAATRGTPQADEPEAAAPAVQQEQWAQQSGESTPDSGAEATAQDTSCALASVMTDAILSDHDIRQEEDSARWRACRCNHMATAHHEPASQRGSGTLWPYVAVVLVIAGTLALTVWLDDPVRIIGPETLAVGFGGANTTVNASLSSVSLAVADDGMSDDDAWCACLCQPKGPLLTGRIVDDQCACQCTVQQPPSASVYPSYAVCAATIAQLTSLLVAAAMLGCILAS</sequence>
<keyword evidence="2" id="KW-1133">Transmembrane helix</keyword>
<evidence type="ECO:0000313" key="3">
    <source>
        <dbReference type="EMBL" id="WBR14740.1"/>
    </source>
</evidence>
<evidence type="ECO:0000256" key="1">
    <source>
        <dbReference type="SAM" id="MobiDB-lite"/>
    </source>
</evidence>
<feature type="compositionally biased region" description="Low complexity" evidence="1">
    <location>
        <begin position="49"/>
        <end position="62"/>
    </location>
</feature>